<gene>
    <name evidence="5" type="ORF">EJA03_16525</name>
</gene>
<evidence type="ECO:0000256" key="2">
    <source>
        <dbReference type="PROSITE-ProRule" id="PRU01091"/>
    </source>
</evidence>
<evidence type="ECO:0000256" key="1">
    <source>
        <dbReference type="ARBA" id="ARBA00023125"/>
    </source>
</evidence>
<dbReference type="PROSITE" id="PS51755">
    <property type="entry name" value="OMPR_PHOB"/>
    <property type="match status" value="1"/>
</dbReference>
<organism evidence="5 6">
    <name type="scientific">Vibrio pectenicida</name>
    <dbReference type="NCBI Taxonomy" id="62763"/>
    <lineage>
        <taxon>Bacteria</taxon>
        <taxon>Pseudomonadati</taxon>
        <taxon>Pseudomonadota</taxon>
        <taxon>Gammaproteobacteria</taxon>
        <taxon>Vibrionales</taxon>
        <taxon>Vibrionaceae</taxon>
        <taxon>Vibrio</taxon>
    </lineage>
</organism>
<sequence length="253" mass="28845">MILFNSVNNKLSNDHLTAKIGYREAQVLDLLIQNSPNVVKKSDIIQYAWGNQYIGETSLAKSISALRHALLKLGTKESPIVTVPKVGYRLVVDYIDYETPESKQAQNQKKIVCSLSNPVLRATAENESIVTLYHYRTAICYLTTLTLLFAAFILSLSKSYGWKWEEGESRHSLTIEKVGKIEVISAQNTPLTPSIHQLLSQHQCYCVVYLEQNDQYSELSWMDRNSSRSINIFYSKGQLNYVSEYIADFMQEN</sequence>
<dbReference type="Gene3D" id="1.10.10.10">
    <property type="entry name" value="Winged helix-like DNA-binding domain superfamily/Winged helix DNA-binding domain"/>
    <property type="match status" value="1"/>
</dbReference>
<dbReference type="RefSeq" id="WP_125322837.1">
    <property type="nucleotide sequence ID" value="NZ_AP024889.1"/>
</dbReference>
<dbReference type="OrthoDB" id="5898834at2"/>
<feature type="domain" description="OmpR/PhoB-type" evidence="4">
    <location>
        <begin position="1"/>
        <end position="92"/>
    </location>
</feature>
<feature type="DNA-binding region" description="OmpR/PhoB-type" evidence="2">
    <location>
        <begin position="1"/>
        <end position="92"/>
    </location>
</feature>
<proteinExistence type="predicted"/>
<keyword evidence="3" id="KW-1133">Transmembrane helix</keyword>
<evidence type="ECO:0000256" key="3">
    <source>
        <dbReference type="SAM" id="Phobius"/>
    </source>
</evidence>
<dbReference type="Pfam" id="PF00486">
    <property type="entry name" value="Trans_reg_C"/>
    <property type="match status" value="1"/>
</dbReference>
<dbReference type="InterPro" id="IPR001867">
    <property type="entry name" value="OmpR/PhoB-type_DNA-bd"/>
</dbReference>
<dbReference type="GO" id="GO:0000160">
    <property type="term" value="P:phosphorelay signal transduction system"/>
    <property type="evidence" value="ECO:0007669"/>
    <property type="project" value="InterPro"/>
</dbReference>
<protein>
    <submittedName>
        <fullName evidence="5">Transcriptional regulator</fullName>
    </submittedName>
</protein>
<accession>A0A3R9F690</accession>
<name>A0A3R9F690_9VIBR</name>
<dbReference type="AlphaFoldDB" id="A0A3R9F690"/>
<dbReference type="SMART" id="SM00862">
    <property type="entry name" value="Trans_reg_C"/>
    <property type="match status" value="1"/>
</dbReference>
<dbReference type="Proteomes" id="UP000269041">
    <property type="component" value="Unassembled WGS sequence"/>
</dbReference>
<evidence type="ECO:0000259" key="4">
    <source>
        <dbReference type="PROSITE" id="PS51755"/>
    </source>
</evidence>
<evidence type="ECO:0000313" key="5">
    <source>
        <dbReference type="EMBL" id="RSD29934.1"/>
    </source>
</evidence>
<comment type="caution">
    <text evidence="5">The sequence shown here is derived from an EMBL/GenBank/DDBJ whole genome shotgun (WGS) entry which is preliminary data.</text>
</comment>
<dbReference type="GO" id="GO:0003677">
    <property type="term" value="F:DNA binding"/>
    <property type="evidence" value="ECO:0007669"/>
    <property type="project" value="UniProtKB-UniRule"/>
</dbReference>
<feature type="transmembrane region" description="Helical" evidence="3">
    <location>
        <begin position="133"/>
        <end position="154"/>
    </location>
</feature>
<reference evidence="5 6" key="1">
    <citation type="submission" date="2018-12" db="EMBL/GenBank/DDBJ databases">
        <title>Genomic taxonomy of the Vibrionaceae family.</title>
        <authorList>
            <person name="Gomez-Gil B."/>
            <person name="Enciso-Ibarra K."/>
        </authorList>
    </citation>
    <scope>NUCLEOTIDE SEQUENCE [LARGE SCALE GENOMIC DNA]</scope>
    <source>
        <strain evidence="5 6">CAIM 594</strain>
    </source>
</reference>
<dbReference type="CDD" id="cd00383">
    <property type="entry name" value="trans_reg_C"/>
    <property type="match status" value="1"/>
</dbReference>
<dbReference type="SUPFAM" id="SSF46894">
    <property type="entry name" value="C-terminal effector domain of the bipartite response regulators"/>
    <property type="match status" value="1"/>
</dbReference>
<evidence type="ECO:0000313" key="6">
    <source>
        <dbReference type="Proteomes" id="UP000269041"/>
    </source>
</evidence>
<dbReference type="InterPro" id="IPR036388">
    <property type="entry name" value="WH-like_DNA-bd_sf"/>
</dbReference>
<keyword evidence="6" id="KW-1185">Reference proteome</keyword>
<dbReference type="EMBL" id="RSFA01000096">
    <property type="protein sequence ID" value="RSD29934.1"/>
    <property type="molecule type" value="Genomic_DNA"/>
</dbReference>
<keyword evidence="3" id="KW-0472">Membrane</keyword>
<dbReference type="GO" id="GO:0006355">
    <property type="term" value="P:regulation of DNA-templated transcription"/>
    <property type="evidence" value="ECO:0007669"/>
    <property type="project" value="InterPro"/>
</dbReference>
<keyword evidence="3" id="KW-0812">Transmembrane</keyword>
<dbReference type="InterPro" id="IPR016032">
    <property type="entry name" value="Sig_transdc_resp-reg_C-effctor"/>
</dbReference>
<keyword evidence="1 2" id="KW-0238">DNA-binding</keyword>